<dbReference type="InterPro" id="IPR029058">
    <property type="entry name" value="AB_hydrolase_fold"/>
</dbReference>
<accession>A0A8H7W6H7</accession>
<name>A0A8H7W6H7_9HELO</name>
<dbReference type="InterPro" id="IPR050593">
    <property type="entry name" value="LovG"/>
</dbReference>
<dbReference type="Gene3D" id="3.40.50.1820">
    <property type="entry name" value="alpha/beta hydrolase"/>
    <property type="match status" value="1"/>
</dbReference>
<dbReference type="PANTHER" id="PTHR48070:SF6">
    <property type="entry name" value="ESTERASE OVCA2"/>
    <property type="match status" value="1"/>
</dbReference>
<dbReference type="GO" id="GO:0005737">
    <property type="term" value="C:cytoplasm"/>
    <property type="evidence" value="ECO:0007669"/>
    <property type="project" value="TreeGrafter"/>
</dbReference>
<reference evidence="3" key="1">
    <citation type="submission" date="2021-02" db="EMBL/GenBank/DDBJ databases">
        <title>Genome sequence Cadophora malorum strain M34.</title>
        <authorList>
            <person name="Stefanovic E."/>
            <person name="Vu D."/>
            <person name="Scully C."/>
            <person name="Dijksterhuis J."/>
            <person name="Roader J."/>
            <person name="Houbraken J."/>
        </authorList>
    </citation>
    <scope>NUCLEOTIDE SEQUENCE</scope>
    <source>
        <strain evidence="3">M34</strain>
    </source>
</reference>
<feature type="domain" description="Serine hydrolase" evidence="2">
    <location>
        <begin position="12"/>
        <end position="213"/>
    </location>
</feature>
<feature type="non-terminal residue" evidence="3">
    <location>
        <position position="1"/>
    </location>
</feature>
<evidence type="ECO:0000313" key="4">
    <source>
        <dbReference type="Proteomes" id="UP000664132"/>
    </source>
</evidence>
<proteinExistence type="predicted"/>
<evidence type="ECO:0000259" key="2">
    <source>
        <dbReference type="Pfam" id="PF03959"/>
    </source>
</evidence>
<gene>
    <name evidence="3" type="ORF">IFR04_007529</name>
</gene>
<dbReference type="EMBL" id="JAFJYH010000107">
    <property type="protein sequence ID" value="KAG4419381.1"/>
    <property type="molecule type" value="Genomic_DNA"/>
</dbReference>
<keyword evidence="4" id="KW-1185">Reference proteome</keyword>
<evidence type="ECO:0000313" key="3">
    <source>
        <dbReference type="EMBL" id="KAG4419381.1"/>
    </source>
</evidence>
<evidence type="ECO:0000256" key="1">
    <source>
        <dbReference type="ARBA" id="ARBA00022801"/>
    </source>
</evidence>
<dbReference type="OrthoDB" id="2094269at2759"/>
<dbReference type="Proteomes" id="UP000664132">
    <property type="component" value="Unassembled WGS sequence"/>
</dbReference>
<organism evidence="3 4">
    <name type="scientific">Cadophora malorum</name>
    <dbReference type="NCBI Taxonomy" id="108018"/>
    <lineage>
        <taxon>Eukaryota</taxon>
        <taxon>Fungi</taxon>
        <taxon>Dikarya</taxon>
        <taxon>Ascomycota</taxon>
        <taxon>Pezizomycotina</taxon>
        <taxon>Leotiomycetes</taxon>
        <taxon>Helotiales</taxon>
        <taxon>Ploettnerulaceae</taxon>
        <taxon>Cadophora</taxon>
    </lineage>
</organism>
<dbReference type="InterPro" id="IPR005645">
    <property type="entry name" value="FSH-like_dom"/>
</dbReference>
<keyword evidence="1" id="KW-0378">Hydrolase</keyword>
<dbReference type="Pfam" id="PF03959">
    <property type="entry name" value="FSH1"/>
    <property type="match status" value="1"/>
</dbReference>
<protein>
    <recommendedName>
        <fullName evidence="2">Serine hydrolase domain-containing protein</fullName>
    </recommendedName>
</protein>
<comment type="caution">
    <text evidence="3">The sequence shown here is derived from an EMBL/GenBank/DDBJ whole genome shotgun (WGS) entry which is preliminary data.</text>
</comment>
<dbReference type="AlphaFoldDB" id="A0A8H7W6H7"/>
<dbReference type="GO" id="GO:0019748">
    <property type="term" value="P:secondary metabolic process"/>
    <property type="evidence" value="ECO:0007669"/>
    <property type="project" value="TreeGrafter"/>
</dbReference>
<dbReference type="GO" id="GO:0005634">
    <property type="term" value="C:nucleus"/>
    <property type="evidence" value="ECO:0007669"/>
    <property type="project" value="TreeGrafter"/>
</dbReference>
<sequence length="243" mass="26335">PLPGTLSSYPGGIHLIYPTAPIRLLPADIPGFSSSELQSEGAGEGKDEPDAWGWWKRDDTGKYVGLEEGLETIRRAIEEVGGVDGVLGFSQGGAAAAMVASLLEDGREDAFSSSTSTSPSETSFTYPTSWSKMQKDLPQPPLKFAISYSGFYAPDATYAPFYEPKIKTRFLHVIGSLDSVVEEERSQGLVERCVDKVKVVHPGGHFVPVGKEYAGVLVGFLRDVLGREDKEEEEGVEDMDVPF</sequence>
<dbReference type="GO" id="GO:0016787">
    <property type="term" value="F:hydrolase activity"/>
    <property type="evidence" value="ECO:0007669"/>
    <property type="project" value="UniProtKB-KW"/>
</dbReference>
<dbReference type="PANTHER" id="PTHR48070">
    <property type="entry name" value="ESTERASE OVCA2"/>
    <property type="match status" value="1"/>
</dbReference>
<dbReference type="SUPFAM" id="SSF53474">
    <property type="entry name" value="alpha/beta-Hydrolases"/>
    <property type="match status" value="1"/>
</dbReference>